<keyword evidence="2" id="KW-0677">Repeat</keyword>
<dbReference type="InterPro" id="IPR015915">
    <property type="entry name" value="Kelch-typ_b-propeller"/>
</dbReference>
<organism evidence="4 5">
    <name type="scientific">Flavobacterium pectinovorum</name>
    <dbReference type="NCBI Taxonomy" id="29533"/>
    <lineage>
        <taxon>Bacteria</taxon>
        <taxon>Pseudomonadati</taxon>
        <taxon>Bacteroidota</taxon>
        <taxon>Flavobacteriia</taxon>
        <taxon>Flavobacteriales</taxon>
        <taxon>Flavobacteriaceae</taxon>
        <taxon>Flavobacterium</taxon>
    </lineage>
</organism>
<dbReference type="Gene3D" id="2.60.40.1120">
    <property type="entry name" value="Carboxypeptidase-like, regulatory domain"/>
    <property type="match status" value="1"/>
</dbReference>
<name>A0A502ELX9_9FLAO</name>
<sequence>MKKLLVILFLLPLVSIAQNIKGIVVSEKSGNPIADVNVFALFSNTNTLTSENGEFNFKLPNDFKEEGDFQFSHMGYVTKKISLADLRKLNFKIALSEEVENLSGLTVSGNQRAKLKSKLSYTKLAPLKYGIYSFGSVLNDGKIYITGGDATYKLESWEKIKRERPDFTIQDYLKELSIESNVEFYRSNLQIYDIKTDSWQYLKLNFKKRAYHNLNFYNNTLYVIGGKNISPNAVFQYLENEIEVFDLNNQTIKIDKTYPHQASNAVSITYKDDIIIMGGSTKAKEKGSTAFTNKVHLYNINSGYWYELASMPTAKETSGVLVGDKIYLIGGNNGNPISEIETFDLITEKWQTEGELFSGLEKPAVTCHDNIIYFFENRKMYVYDIKSKQLKEYIVDLGLKDSAMYFDNNKLYILGGSMQSNNSKTPTSNVYSIAIDEFETTKPDHIKIIAQNSNLVKEIE</sequence>
<feature type="chain" id="PRO_5021340523" evidence="3">
    <location>
        <begin position="18"/>
        <end position="460"/>
    </location>
</feature>
<dbReference type="InterPro" id="IPR008969">
    <property type="entry name" value="CarboxyPept-like_regulatory"/>
</dbReference>
<evidence type="ECO:0000256" key="2">
    <source>
        <dbReference type="ARBA" id="ARBA00022737"/>
    </source>
</evidence>
<comment type="caution">
    <text evidence="4">The sequence shown here is derived from an EMBL/GenBank/DDBJ whole genome shotgun (WGS) entry which is preliminary data.</text>
</comment>
<dbReference type="InterPro" id="IPR051746">
    <property type="entry name" value="Kelch_domain_containing_8"/>
</dbReference>
<evidence type="ECO:0000256" key="1">
    <source>
        <dbReference type="ARBA" id="ARBA00022441"/>
    </source>
</evidence>
<feature type="signal peptide" evidence="3">
    <location>
        <begin position="1"/>
        <end position="17"/>
    </location>
</feature>
<dbReference type="Proteomes" id="UP000319700">
    <property type="component" value="Unassembled WGS sequence"/>
</dbReference>
<dbReference type="PANTHER" id="PTHR46260">
    <property type="entry name" value="RING-TYPE DOMAIN-CONTAINING PROTEIN"/>
    <property type="match status" value="1"/>
</dbReference>
<dbReference type="Pfam" id="PF13715">
    <property type="entry name" value="CarbopepD_reg_2"/>
    <property type="match status" value="1"/>
</dbReference>
<gene>
    <name evidence="4" type="ORF">EAH81_16785</name>
</gene>
<dbReference type="OrthoDB" id="996574at2"/>
<dbReference type="SMART" id="SM00612">
    <property type="entry name" value="Kelch"/>
    <property type="match status" value="2"/>
</dbReference>
<dbReference type="SUPFAM" id="SSF117281">
    <property type="entry name" value="Kelch motif"/>
    <property type="match status" value="1"/>
</dbReference>
<dbReference type="RefSeq" id="WP_140509122.1">
    <property type="nucleotide sequence ID" value="NZ_RCZH01000011.1"/>
</dbReference>
<dbReference type="InterPro" id="IPR006652">
    <property type="entry name" value="Kelch_1"/>
</dbReference>
<evidence type="ECO:0000313" key="4">
    <source>
        <dbReference type="EMBL" id="TPG38094.1"/>
    </source>
</evidence>
<dbReference type="PANTHER" id="PTHR46260:SF3">
    <property type="entry name" value="RING-TYPE DOMAIN-CONTAINING PROTEIN"/>
    <property type="match status" value="1"/>
</dbReference>
<evidence type="ECO:0000313" key="5">
    <source>
        <dbReference type="Proteomes" id="UP000319700"/>
    </source>
</evidence>
<dbReference type="SUPFAM" id="SSF49464">
    <property type="entry name" value="Carboxypeptidase regulatory domain-like"/>
    <property type="match status" value="1"/>
</dbReference>
<evidence type="ECO:0000256" key="3">
    <source>
        <dbReference type="SAM" id="SignalP"/>
    </source>
</evidence>
<accession>A0A502ELX9</accession>
<keyword evidence="3" id="KW-0732">Signal</keyword>
<protein>
    <submittedName>
        <fullName evidence="4">Galactose oxidase</fullName>
    </submittedName>
</protein>
<proteinExistence type="predicted"/>
<keyword evidence="5" id="KW-1185">Reference proteome</keyword>
<dbReference type="Pfam" id="PF24681">
    <property type="entry name" value="Kelch_KLHDC2_KLHL20_DRC7"/>
    <property type="match status" value="1"/>
</dbReference>
<dbReference type="AlphaFoldDB" id="A0A502ELX9"/>
<keyword evidence="1" id="KW-0880">Kelch repeat</keyword>
<dbReference type="EMBL" id="RCZH01000011">
    <property type="protein sequence ID" value="TPG38094.1"/>
    <property type="molecule type" value="Genomic_DNA"/>
</dbReference>
<dbReference type="Gene3D" id="2.120.10.80">
    <property type="entry name" value="Kelch-type beta propeller"/>
    <property type="match status" value="1"/>
</dbReference>
<reference evidence="4 5" key="1">
    <citation type="journal article" date="2019" name="Environ. Microbiol.">
        <title>Species interactions and distinct microbial communities in high Arctic permafrost affected cryosols are associated with the CH4 and CO2 gas fluxes.</title>
        <authorList>
            <person name="Altshuler I."/>
            <person name="Hamel J."/>
            <person name="Turney S."/>
            <person name="Magnuson E."/>
            <person name="Levesque R."/>
            <person name="Greer C."/>
            <person name="Whyte L.G."/>
        </authorList>
    </citation>
    <scope>NUCLEOTIDE SEQUENCE [LARGE SCALE GENOMIC DNA]</scope>
    <source>
        <strain evidence="4 5">42</strain>
    </source>
</reference>